<evidence type="ECO:0000256" key="5">
    <source>
        <dbReference type="ARBA" id="ARBA00022771"/>
    </source>
</evidence>
<evidence type="ECO:0000256" key="9">
    <source>
        <dbReference type="PROSITE-ProRule" id="PRU00175"/>
    </source>
</evidence>
<evidence type="ECO:0000256" key="4">
    <source>
        <dbReference type="ARBA" id="ARBA00022723"/>
    </source>
</evidence>
<evidence type="ECO:0000256" key="8">
    <source>
        <dbReference type="ARBA" id="ARBA00023329"/>
    </source>
</evidence>
<dbReference type="EMBL" id="GGYP01002601">
    <property type="protein sequence ID" value="MDE47372.1"/>
    <property type="molecule type" value="Transcribed_RNA"/>
</dbReference>
<evidence type="ECO:0000256" key="1">
    <source>
        <dbReference type="ARBA" id="ARBA00004155"/>
    </source>
</evidence>
<organism evidence="13">
    <name type="scientific">Aceria tosichella</name>
    <name type="common">wheat curl mite</name>
    <dbReference type="NCBI Taxonomy" id="561515"/>
    <lineage>
        <taxon>Eukaryota</taxon>
        <taxon>Metazoa</taxon>
        <taxon>Ecdysozoa</taxon>
        <taxon>Arthropoda</taxon>
        <taxon>Chelicerata</taxon>
        <taxon>Arachnida</taxon>
        <taxon>Acari</taxon>
        <taxon>Acariformes</taxon>
        <taxon>Trombidiformes</taxon>
        <taxon>Prostigmata</taxon>
        <taxon>Eupodina</taxon>
        <taxon>Eriophyoidea</taxon>
        <taxon>Eriophyidae</taxon>
        <taxon>Eriophyinae</taxon>
        <taxon>Aceriini</taxon>
        <taxon>Aceria</taxon>
    </lineage>
</organism>
<dbReference type="SMART" id="SM00744">
    <property type="entry name" value="RINGv"/>
    <property type="match status" value="1"/>
</dbReference>
<dbReference type="GO" id="GO:0005765">
    <property type="term" value="C:lysosomal membrane"/>
    <property type="evidence" value="ECO:0007669"/>
    <property type="project" value="UniProtKB-SubCell"/>
</dbReference>
<evidence type="ECO:0000259" key="11">
    <source>
        <dbReference type="PROSITE" id="PS50089"/>
    </source>
</evidence>
<sequence length="234" mass="26171">MTDLNNDSQDDVPTCRICHCTESPGDGLVKLISPCHCSGSLRYVHHGCLQQWLDATNSQRCELCRHPFSMSIKYKPLYKWGSINASPSERRKLICNSVFNLVSMICIFWSIYVLIERAALDARAGNIDWNFYVKISVVTIGLIIGVIFLFVQLKLYFSIFMKWRQSNRIIIIRDANFSNTAAATTTTTSTTTTVIPHVVTQVAAPTTNTTANASTQLYQGDSRNEPSCNSVICT</sequence>
<dbReference type="SUPFAM" id="SSF57850">
    <property type="entry name" value="RING/U-box"/>
    <property type="match status" value="1"/>
</dbReference>
<name>A0A6G1SBP5_9ACAR</name>
<accession>A0A6G1SBP5</accession>
<keyword evidence="10" id="KW-0812">Transmembrane</keyword>
<keyword evidence="8" id="KW-0968">Cytoplasmic vesicle</keyword>
<dbReference type="GO" id="GO:0008270">
    <property type="term" value="F:zinc ion binding"/>
    <property type="evidence" value="ECO:0007669"/>
    <property type="project" value="UniProtKB-KW"/>
</dbReference>
<feature type="transmembrane region" description="Helical" evidence="10">
    <location>
        <begin position="135"/>
        <end position="157"/>
    </location>
</feature>
<protein>
    <submittedName>
        <fullName evidence="13">E3 ubiquitin-protein ligase MARCH8</fullName>
    </submittedName>
</protein>
<dbReference type="AlphaFoldDB" id="A0A6G1SBP5"/>
<dbReference type="Gene3D" id="3.30.40.10">
    <property type="entry name" value="Zinc/RING finger domain, C3HC4 (zinc finger)"/>
    <property type="match status" value="1"/>
</dbReference>
<feature type="transmembrane region" description="Helical" evidence="10">
    <location>
        <begin position="93"/>
        <end position="115"/>
    </location>
</feature>
<feature type="domain" description="RING-type" evidence="11">
    <location>
        <begin position="15"/>
        <end position="65"/>
    </location>
</feature>
<dbReference type="GO" id="GO:0002376">
    <property type="term" value="P:immune system process"/>
    <property type="evidence" value="ECO:0007669"/>
    <property type="project" value="UniProtKB-KW"/>
</dbReference>
<comment type="subcellular location">
    <subcellularLocation>
        <location evidence="2">Cytoplasmic vesicle membrane</location>
        <topology evidence="2">Multi-pass membrane protein</topology>
    </subcellularLocation>
    <subcellularLocation>
        <location evidence="3">Early endosome membrane</location>
        <topology evidence="3">Multi-pass membrane protein</topology>
    </subcellularLocation>
    <subcellularLocation>
        <location evidence="1">Lysosome membrane</location>
        <topology evidence="1">Multi-pass membrane protein</topology>
    </subcellularLocation>
</comment>
<dbReference type="InterPro" id="IPR001841">
    <property type="entry name" value="Znf_RING"/>
</dbReference>
<dbReference type="GO" id="GO:0031901">
    <property type="term" value="C:early endosome membrane"/>
    <property type="evidence" value="ECO:0007669"/>
    <property type="project" value="UniProtKB-SubCell"/>
</dbReference>
<gene>
    <name evidence="13" type="primary">March8</name>
    <name evidence="13" type="ORF">g.17368</name>
</gene>
<evidence type="ECO:0000256" key="6">
    <source>
        <dbReference type="ARBA" id="ARBA00022833"/>
    </source>
</evidence>
<reference evidence="13" key="1">
    <citation type="submission" date="2018-10" db="EMBL/GenBank/DDBJ databases">
        <title>Transcriptome assembly of Aceria tosichella (Wheat curl mite) Type 2.</title>
        <authorList>
            <person name="Scully E.D."/>
            <person name="Geib S.M."/>
            <person name="Palmer N.A."/>
            <person name="Gupta A.K."/>
            <person name="Sarath G."/>
            <person name="Tatineni S."/>
        </authorList>
    </citation>
    <scope>NUCLEOTIDE SEQUENCE</scope>
    <source>
        <strain evidence="13">LincolnNE</strain>
    </source>
</reference>
<keyword evidence="4" id="KW-0479">Metal-binding</keyword>
<evidence type="ECO:0000256" key="3">
    <source>
        <dbReference type="ARBA" id="ARBA00004520"/>
    </source>
</evidence>
<feature type="domain" description="RING-CH-type" evidence="12">
    <location>
        <begin position="7"/>
        <end position="71"/>
    </location>
</feature>
<dbReference type="PROSITE" id="PS50089">
    <property type="entry name" value="ZF_RING_2"/>
    <property type="match status" value="1"/>
</dbReference>
<keyword evidence="6" id="KW-0862">Zinc</keyword>
<evidence type="ECO:0000256" key="7">
    <source>
        <dbReference type="ARBA" id="ARBA00022859"/>
    </source>
</evidence>
<dbReference type="InterPro" id="IPR013083">
    <property type="entry name" value="Znf_RING/FYVE/PHD"/>
</dbReference>
<evidence type="ECO:0000256" key="10">
    <source>
        <dbReference type="SAM" id="Phobius"/>
    </source>
</evidence>
<proteinExistence type="predicted"/>
<keyword evidence="7" id="KW-0391">Immunity</keyword>
<evidence type="ECO:0000313" key="13">
    <source>
        <dbReference type="EMBL" id="MDE47372.1"/>
    </source>
</evidence>
<evidence type="ECO:0000256" key="2">
    <source>
        <dbReference type="ARBA" id="ARBA00004439"/>
    </source>
</evidence>
<evidence type="ECO:0000259" key="12">
    <source>
        <dbReference type="PROSITE" id="PS51292"/>
    </source>
</evidence>
<dbReference type="PROSITE" id="PS51292">
    <property type="entry name" value="ZF_RING_CH"/>
    <property type="match status" value="1"/>
</dbReference>
<dbReference type="PANTHER" id="PTHR45981">
    <property type="entry name" value="LD02310P"/>
    <property type="match status" value="1"/>
</dbReference>
<keyword evidence="10" id="KW-0472">Membrane</keyword>
<dbReference type="Pfam" id="PF12906">
    <property type="entry name" value="RINGv"/>
    <property type="match status" value="1"/>
</dbReference>
<keyword evidence="10" id="KW-1133">Transmembrane helix</keyword>
<keyword evidence="5 9" id="KW-0863">Zinc-finger</keyword>
<dbReference type="InterPro" id="IPR011016">
    <property type="entry name" value="Znf_RING-CH"/>
</dbReference>